<evidence type="ECO:0000313" key="4">
    <source>
        <dbReference type="Proteomes" id="UP000781932"/>
    </source>
</evidence>
<dbReference type="AlphaFoldDB" id="A0A9P6I7K1"/>
<comment type="caution">
    <text evidence="3">The sequence shown here is derived from an EMBL/GenBank/DDBJ whole genome shotgun (WGS) entry which is preliminary data.</text>
</comment>
<accession>A0A9P6I7K1</accession>
<feature type="coiled-coil region" evidence="1">
    <location>
        <begin position="129"/>
        <end position="156"/>
    </location>
</feature>
<dbReference type="Proteomes" id="UP000781932">
    <property type="component" value="Unassembled WGS sequence"/>
</dbReference>
<dbReference type="RefSeq" id="XP_038746895.1">
    <property type="nucleotide sequence ID" value="XM_038887853.1"/>
</dbReference>
<evidence type="ECO:0000313" key="3">
    <source>
        <dbReference type="EMBL" id="KAF9877434.1"/>
    </source>
</evidence>
<proteinExistence type="predicted"/>
<evidence type="ECO:0000256" key="2">
    <source>
        <dbReference type="SAM" id="MobiDB-lite"/>
    </source>
</evidence>
<feature type="region of interest" description="Disordered" evidence="2">
    <location>
        <begin position="189"/>
        <end position="317"/>
    </location>
</feature>
<gene>
    <name evidence="3" type="ORF">CkaCkLH20_05134</name>
</gene>
<protein>
    <submittedName>
        <fullName evidence="3">Uncharacterized protein</fullName>
    </submittedName>
</protein>
<sequence>MSDPQEAALIAEVRAAAKAARARPPRVPSPTAELCDVCLRPYNHWIVNAHYCSVFDEIEILWQKTNAKREKHRKALCKLREDNPQHQDAARDADTVDYMIRRLHEAGCELAPAVSLNMERLRLNRIRDWEEASERNEKLEKAMDRARNEESKAQAFFESTLILRHFGLMEKYGRNAVRATRLIGEIVDLEPEQQQEEEGQREKKPDLPAKKEEEERGEGDGTLASAVQPVVPGRRAGGSTYIHPPAKEEEEEEMGTISGAVQPAVPERRAAEGSRVAGSPVKKEEEEEAMRSVNAVAPGPDESINCGKAGEDSAKDVSQNTAVLDLSITVNNGR</sequence>
<dbReference type="GeneID" id="62160927"/>
<organism evidence="3 4">
    <name type="scientific">Colletotrichum karsti</name>
    <dbReference type="NCBI Taxonomy" id="1095194"/>
    <lineage>
        <taxon>Eukaryota</taxon>
        <taxon>Fungi</taxon>
        <taxon>Dikarya</taxon>
        <taxon>Ascomycota</taxon>
        <taxon>Pezizomycotina</taxon>
        <taxon>Sordariomycetes</taxon>
        <taxon>Hypocreomycetidae</taxon>
        <taxon>Glomerellales</taxon>
        <taxon>Glomerellaceae</taxon>
        <taxon>Colletotrichum</taxon>
        <taxon>Colletotrichum boninense species complex</taxon>
    </lineage>
</organism>
<reference evidence="3" key="1">
    <citation type="submission" date="2020-03" db="EMBL/GenBank/DDBJ databases">
        <authorList>
            <person name="He L."/>
        </authorList>
    </citation>
    <scope>NUCLEOTIDE SEQUENCE</scope>
    <source>
        <strain evidence="3">CkLH20</strain>
    </source>
</reference>
<dbReference type="EMBL" id="JAATWM020000014">
    <property type="protein sequence ID" value="KAF9877434.1"/>
    <property type="molecule type" value="Genomic_DNA"/>
</dbReference>
<reference evidence="3" key="2">
    <citation type="submission" date="2020-11" db="EMBL/GenBank/DDBJ databases">
        <title>Whole genome sequencing of Colletotrichum sp.</title>
        <authorList>
            <person name="Li H."/>
        </authorList>
    </citation>
    <scope>NUCLEOTIDE SEQUENCE</scope>
    <source>
        <strain evidence="3">CkLH20</strain>
    </source>
</reference>
<keyword evidence="1" id="KW-0175">Coiled coil</keyword>
<keyword evidence="4" id="KW-1185">Reference proteome</keyword>
<evidence type="ECO:0000256" key="1">
    <source>
        <dbReference type="SAM" id="Coils"/>
    </source>
</evidence>
<feature type="compositionally biased region" description="Basic and acidic residues" evidence="2">
    <location>
        <begin position="198"/>
        <end position="214"/>
    </location>
</feature>
<name>A0A9P6I7K1_9PEZI</name>